<reference evidence="1 2" key="1">
    <citation type="journal article" date="2022" name="Int. J. Syst. Evol. Microbiol.">
        <title>Flavobacterium ammonificans sp. nov. and Flavobacterium ammoniigenes sp. nov., ammonifying bacteria isolated from surface river water.</title>
        <authorList>
            <person name="Watanabe K."/>
            <person name="Kitamura T."/>
            <person name="Ogata Y."/>
            <person name="Shindo C."/>
            <person name="Suda W."/>
        </authorList>
    </citation>
    <scope>NUCLEOTIDE SEQUENCE [LARGE SCALE GENOMIC DNA]</scope>
    <source>
        <strain evidence="1 2">GENT5</strain>
    </source>
</reference>
<reference evidence="1 2" key="2">
    <citation type="journal article" date="2022" name="Microorganisms">
        <title>Complete Genome Sequences of Two Flavobacterium ammonificans Strains and a Flavobacterium ammoniigenes Strain of Ammonifying Bacterioplankton Isolated from Surface River Water.</title>
        <authorList>
            <person name="Suda W."/>
            <person name="Ogata Y."/>
            <person name="Shindo C."/>
            <person name="Watanabe K."/>
        </authorList>
    </citation>
    <scope>NUCLEOTIDE SEQUENCE [LARGE SCALE GENOMIC DNA]</scope>
    <source>
        <strain evidence="1 2">GENT5</strain>
    </source>
</reference>
<evidence type="ECO:0000313" key="2">
    <source>
        <dbReference type="Proteomes" id="UP001319867"/>
    </source>
</evidence>
<keyword evidence="2" id="KW-1185">Reference proteome</keyword>
<sequence>MVIVNKSIVKLFQLQKYPILIVVSANFSTLSRFRKKKSFSCFRNRYRFIMFVIRSNVIVY</sequence>
<dbReference type="EMBL" id="AP025184">
    <property type="protein sequence ID" value="BDB54498.1"/>
    <property type="molecule type" value="Genomic_DNA"/>
</dbReference>
<proteinExistence type="predicted"/>
<accession>A0ABN6KYP3</accession>
<dbReference type="Proteomes" id="UP001319867">
    <property type="component" value="Chromosome"/>
</dbReference>
<evidence type="ECO:0000313" key="1">
    <source>
        <dbReference type="EMBL" id="BDB54498.1"/>
    </source>
</evidence>
<organism evidence="1 2">
    <name type="scientific">Flavobacterium ammoniigenes</name>
    <dbReference type="NCBI Taxonomy" id="1751095"/>
    <lineage>
        <taxon>Bacteria</taxon>
        <taxon>Pseudomonadati</taxon>
        <taxon>Bacteroidota</taxon>
        <taxon>Flavobacteriia</taxon>
        <taxon>Flavobacteriales</taxon>
        <taxon>Flavobacteriaceae</taxon>
        <taxon>Flavobacterium</taxon>
    </lineage>
</organism>
<gene>
    <name evidence="1" type="ORF">GENT5_08030</name>
</gene>
<protein>
    <submittedName>
        <fullName evidence="1">Uncharacterized protein</fullName>
    </submittedName>
</protein>
<name>A0ABN6KYP3_9FLAO</name>